<sequence>MRSLLLALIDQWRAPPPAGSQAGSQPNRRTGWLGQWTYAHRGLHSADVPENSPAAFARAIDAGLGIECDVQRSADSRAMVFHDWDLDRLTPHTGPVAALKAEEIERISLPGDGGTIPTLERFLEQVGGRVPVLIEIKSRKDRRILPICLAVHRALDGYRGQCAVMSFDPRVSQWFARHSGHVVRGLVVTEEGTKNLAGRLRRHFALWIARPEFLAYDIRDLPSRFAAAQRRRGLPVLSWTVRTAEHLQTVSRYADAAIAEGEAAQARKSALAGSPQA</sequence>
<dbReference type="GO" id="GO:0006629">
    <property type="term" value="P:lipid metabolic process"/>
    <property type="evidence" value="ECO:0007669"/>
    <property type="project" value="InterPro"/>
</dbReference>
<dbReference type="PANTHER" id="PTHR46211:SF1">
    <property type="entry name" value="GLYCEROPHOSPHODIESTER PHOSPHODIESTERASE, CYTOPLASMIC"/>
    <property type="match status" value="1"/>
</dbReference>
<evidence type="ECO:0000259" key="1">
    <source>
        <dbReference type="PROSITE" id="PS51704"/>
    </source>
</evidence>
<dbReference type="InterPro" id="IPR030395">
    <property type="entry name" value="GP_PDE_dom"/>
</dbReference>
<dbReference type="AlphaFoldDB" id="A0A6L7GHL8"/>
<reference evidence="2 3" key="1">
    <citation type="submission" date="2019-12" db="EMBL/GenBank/DDBJ databases">
        <title>Genomic-based taxomic classification of the family Erythrobacteraceae.</title>
        <authorList>
            <person name="Xu L."/>
        </authorList>
    </citation>
    <scope>NUCLEOTIDE SEQUENCE [LARGE SCALE GENOMIC DNA]</scope>
    <source>
        <strain evidence="2 3">KCTC 52259</strain>
    </source>
</reference>
<dbReference type="EMBL" id="WTYU01000002">
    <property type="protein sequence ID" value="MXP15015.1"/>
    <property type="molecule type" value="Genomic_DNA"/>
</dbReference>
<dbReference type="PANTHER" id="PTHR46211">
    <property type="entry name" value="GLYCEROPHOSPHORYL DIESTER PHOSPHODIESTERASE"/>
    <property type="match status" value="1"/>
</dbReference>
<dbReference type="Proteomes" id="UP000473531">
    <property type="component" value="Unassembled WGS sequence"/>
</dbReference>
<dbReference type="SUPFAM" id="SSF51695">
    <property type="entry name" value="PLC-like phosphodiesterases"/>
    <property type="match status" value="1"/>
</dbReference>
<dbReference type="Pfam" id="PF03009">
    <property type="entry name" value="GDPD"/>
    <property type="match status" value="1"/>
</dbReference>
<dbReference type="GO" id="GO:0008081">
    <property type="term" value="F:phosphoric diester hydrolase activity"/>
    <property type="evidence" value="ECO:0007669"/>
    <property type="project" value="InterPro"/>
</dbReference>
<evidence type="ECO:0000313" key="2">
    <source>
        <dbReference type="EMBL" id="MXP15015.1"/>
    </source>
</evidence>
<dbReference type="PROSITE" id="PS51704">
    <property type="entry name" value="GP_PDE"/>
    <property type="match status" value="1"/>
</dbReference>
<organism evidence="2 3">
    <name type="scientific">Allopontixanthobacter confluentis</name>
    <dbReference type="NCBI Taxonomy" id="1849021"/>
    <lineage>
        <taxon>Bacteria</taxon>
        <taxon>Pseudomonadati</taxon>
        <taxon>Pseudomonadota</taxon>
        <taxon>Alphaproteobacteria</taxon>
        <taxon>Sphingomonadales</taxon>
        <taxon>Erythrobacteraceae</taxon>
        <taxon>Allopontixanthobacter</taxon>
    </lineage>
</organism>
<evidence type="ECO:0000313" key="3">
    <source>
        <dbReference type="Proteomes" id="UP000473531"/>
    </source>
</evidence>
<dbReference type="RefSeq" id="WP_160601599.1">
    <property type="nucleotide sequence ID" value="NZ_WTYU01000002.1"/>
</dbReference>
<keyword evidence="3" id="KW-1185">Reference proteome</keyword>
<dbReference type="InterPro" id="IPR017946">
    <property type="entry name" value="PLC-like_Pdiesterase_TIM-brl"/>
</dbReference>
<proteinExistence type="predicted"/>
<accession>A0A6L7GHL8</accession>
<gene>
    <name evidence="2" type="ORF">GRI44_09675</name>
</gene>
<name>A0A6L7GHL8_9SPHN</name>
<feature type="domain" description="GP-PDE" evidence="1">
    <location>
        <begin position="35"/>
        <end position="277"/>
    </location>
</feature>
<protein>
    <submittedName>
        <fullName evidence="2">Glycerophosphodiester phosphodiesterase</fullName>
    </submittedName>
</protein>
<dbReference type="OrthoDB" id="384721at2"/>
<comment type="caution">
    <text evidence="2">The sequence shown here is derived from an EMBL/GenBank/DDBJ whole genome shotgun (WGS) entry which is preliminary data.</text>
</comment>
<dbReference type="Gene3D" id="3.20.20.190">
    <property type="entry name" value="Phosphatidylinositol (PI) phosphodiesterase"/>
    <property type="match status" value="1"/>
</dbReference>